<sequence>MNKLFRIGLVLIFAVFLSRSFFITVLQHSYYEALANDNQVKTEVVTAPRGTISDRNGKLVATNILVDGKTVRHYPDGEMVASVVGYVSDGVGVAGLEKQYQDRLRGKDGERVVEETASGKEVKEVASKAAQPGGELRLNLDMGLQTSAYRALKERLVITGKAGAVVISKVNGELLSLVSLPSYDPNLFYANGKRGIEGGVYSDAKNVIADEVRQPMFNRAIGGTFPPGSVFKVVPALAGLSEGVIGESDLLEDSGEIKVGIYRFGNWLFDKYGRTEGWITVTKALARSNDIFFYRLGEKIGIDKLAEYSKMLGLGTKTGIDLPGESPGLLPTPLWMEKEKGTRWFLGDTYHVSIGQGDLLVTPLQINRVFAEVVSGKKCAPRLFGKSDCEELPITEKARKTVMDGMKMACESGGTGFPFFDLKGAVYCKTGTAQHGGEEAKPHAWISVVVPKGNIAEWVVITVMLDEAGEGSEQAGPVARRIVDYLLNRDDR</sequence>
<protein>
    <recommendedName>
        <fullName evidence="5">Penicillin-binding protein 2</fullName>
    </recommendedName>
</protein>
<dbReference type="InterPro" id="IPR054120">
    <property type="entry name" value="PBPA_dimer"/>
</dbReference>
<name>A0A1F5EYE8_9BACT</name>
<dbReference type="Pfam" id="PF00905">
    <property type="entry name" value="Transpeptidase"/>
    <property type="match status" value="1"/>
</dbReference>
<dbReference type="Gene3D" id="3.90.1310.10">
    <property type="entry name" value="Penicillin-binding protein 2a (Domain 2)"/>
    <property type="match status" value="1"/>
</dbReference>
<dbReference type="GO" id="GO:0008800">
    <property type="term" value="F:beta-lactamase activity"/>
    <property type="evidence" value="ECO:0007669"/>
    <property type="project" value="UniProtKB-EC"/>
</dbReference>
<feature type="domain" description="Penicillin binding protein A dimerisation" evidence="2">
    <location>
        <begin position="49"/>
        <end position="116"/>
    </location>
</feature>
<dbReference type="SUPFAM" id="SSF56519">
    <property type="entry name" value="Penicillin binding protein dimerisation domain"/>
    <property type="match status" value="1"/>
</dbReference>
<comment type="caution">
    <text evidence="3">The sequence shown here is derived from an EMBL/GenBank/DDBJ whole genome shotgun (WGS) entry which is preliminary data.</text>
</comment>
<dbReference type="InterPro" id="IPR036138">
    <property type="entry name" value="PBP_dimer_sf"/>
</dbReference>
<reference evidence="3 4" key="1">
    <citation type="journal article" date="2016" name="Nat. Commun.">
        <title>Thousands of microbial genomes shed light on interconnected biogeochemical processes in an aquifer system.</title>
        <authorList>
            <person name="Anantharaman K."/>
            <person name="Brown C.T."/>
            <person name="Hug L.A."/>
            <person name="Sharon I."/>
            <person name="Castelle C.J."/>
            <person name="Probst A.J."/>
            <person name="Thomas B.C."/>
            <person name="Singh A."/>
            <person name="Wilkins M.J."/>
            <person name="Karaoz U."/>
            <person name="Brodie E.L."/>
            <person name="Williams K.H."/>
            <person name="Hubbard S.S."/>
            <person name="Banfield J.F."/>
        </authorList>
    </citation>
    <scope>NUCLEOTIDE SEQUENCE [LARGE SCALE GENOMIC DNA]</scope>
</reference>
<feature type="domain" description="Penicillin-binding protein transpeptidase" evidence="1">
    <location>
        <begin position="163"/>
        <end position="483"/>
    </location>
</feature>
<organism evidence="3 4">
    <name type="scientific">Candidatus Collierbacteria bacterium RIFCSPHIGHO2_01_FULL_50_25</name>
    <dbReference type="NCBI Taxonomy" id="1817722"/>
    <lineage>
        <taxon>Bacteria</taxon>
        <taxon>Candidatus Collieribacteriota</taxon>
    </lineage>
</organism>
<dbReference type="PANTHER" id="PTHR30627:SF2">
    <property type="entry name" value="PEPTIDOGLYCAN D,D-TRANSPEPTIDASE MRDA"/>
    <property type="match status" value="1"/>
</dbReference>
<evidence type="ECO:0000259" key="1">
    <source>
        <dbReference type="Pfam" id="PF00905"/>
    </source>
</evidence>
<dbReference type="Pfam" id="PF21922">
    <property type="entry name" value="PBP_dimer_2"/>
    <property type="match status" value="1"/>
</dbReference>
<dbReference type="STRING" id="1817722.A2703_04175"/>
<evidence type="ECO:0000313" key="3">
    <source>
        <dbReference type="EMBL" id="OGD72448.1"/>
    </source>
</evidence>
<dbReference type="PANTHER" id="PTHR30627">
    <property type="entry name" value="PEPTIDOGLYCAN D,D-TRANSPEPTIDASE"/>
    <property type="match status" value="1"/>
</dbReference>
<dbReference type="Gene3D" id="3.40.710.10">
    <property type="entry name" value="DD-peptidase/beta-lactamase superfamily"/>
    <property type="match status" value="1"/>
</dbReference>
<dbReference type="SUPFAM" id="SSF56601">
    <property type="entry name" value="beta-lactamase/transpeptidase-like"/>
    <property type="match status" value="1"/>
</dbReference>
<proteinExistence type="predicted"/>
<dbReference type="GO" id="GO:0005886">
    <property type="term" value="C:plasma membrane"/>
    <property type="evidence" value="ECO:0007669"/>
    <property type="project" value="TreeGrafter"/>
</dbReference>
<evidence type="ECO:0000259" key="2">
    <source>
        <dbReference type="Pfam" id="PF21922"/>
    </source>
</evidence>
<evidence type="ECO:0008006" key="5">
    <source>
        <dbReference type="Google" id="ProtNLM"/>
    </source>
</evidence>
<dbReference type="GO" id="GO:0071555">
    <property type="term" value="P:cell wall organization"/>
    <property type="evidence" value="ECO:0007669"/>
    <property type="project" value="TreeGrafter"/>
</dbReference>
<evidence type="ECO:0000313" key="4">
    <source>
        <dbReference type="Proteomes" id="UP000177979"/>
    </source>
</evidence>
<dbReference type="InterPro" id="IPR050515">
    <property type="entry name" value="Beta-lactam/transpept"/>
</dbReference>
<dbReference type="Proteomes" id="UP000177979">
    <property type="component" value="Unassembled WGS sequence"/>
</dbReference>
<dbReference type="GO" id="GO:0008658">
    <property type="term" value="F:penicillin binding"/>
    <property type="evidence" value="ECO:0007669"/>
    <property type="project" value="InterPro"/>
</dbReference>
<dbReference type="EMBL" id="MFAG01000003">
    <property type="protein sequence ID" value="OGD72448.1"/>
    <property type="molecule type" value="Genomic_DNA"/>
</dbReference>
<gene>
    <name evidence="3" type="ORF">A2703_04175</name>
</gene>
<dbReference type="InterPro" id="IPR001460">
    <property type="entry name" value="PCN-bd_Tpept"/>
</dbReference>
<dbReference type="AlphaFoldDB" id="A0A1F5EYE8"/>
<accession>A0A1F5EYE8</accession>
<dbReference type="GO" id="GO:0046677">
    <property type="term" value="P:response to antibiotic"/>
    <property type="evidence" value="ECO:0007669"/>
    <property type="project" value="UniProtKB-KW"/>
</dbReference>
<dbReference type="InterPro" id="IPR012338">
    <property type="entry name" value="Beta-lactam/transpept-like"/>
</dbReference>